<protein>
    <submittedName>
        <fullName evidence="1">Uncharacterized protein</fullName>
    </submittedName>
</protein>
<reference evidence="1 2" key="1">
    <citation type="submission" date="2019-09" db="EMBL/GenBank/DDBJ databases">
        <title>Genome sequence of Adhaeribacter sp. M2.</title>
        <authorList>
            <person name="Srinivasan S."/>
        </authorList>
    </citation>
    <scope>NUCLEOTIDE SEQUENCE [LARGE SCALE GENOMIC DNA]</scope>
    <source>
        <strain evidence="1 2">M2</strain>
    </source>
</reference>
<comment type="caution">
    <text evidence="1">The sequence shown here is derived from an EMBL/GenBank/DDBJ whole genome shotgun (WGS) entry which is preliminary data.</text>
</comment>
<dbReference type="RefSeq" id="WP_150906130.1">
    <property type="nucleotide sequence ID" value="NZ_VTWT01000014.1"/>
</dbReference>
<dbReference type="Gene3D" id="3.30.1330.80">
    <property type="entry name" value="Hypothetical protein, similar to alpha- acetolactate decarboxylase, domain 2"/>
    <property type="match status" value="1"/>
</dbReference>
<dbReference type="EMBL" id="VTWT01000014">
    <property type="protein sequence ID" value="KAA9325038.1"/>
    <property type="molecule type" value="Genomic_DNA"/>
</dbReference>
<organism evidence="1 2">
    <name type="scientific">Adhaeribacter soli</name>
    <dbReference type="NCBI Taxonomy" id="2607655"/>
    <lineage>
        <taxon>Bacteria</taxon>
        <taxon>Pseudomonadati</taxon>
        <taxon>Bacteroidota</taxon>
        <taxon>Cytophagia</taxon>
        <taxon>Cytophagales</taxon>
        <taxon>Hymenobacteraceae</taxon>
        <taxon>Adhaeribacter</taxon>
    </lineage>
</organism>
<evidence type="ECO:0000313" key="2">
    <source>
        <dbReference type="Proteomes" id="UP000326570"/>
    </source>
</evidence>
<name>A0A5N1II19_9BACT</name>
<sequence>MKYLFFLGLLFSVWACSKREPQTLPVVRYAGAMQDVVEAGDTSAHIYLDTINPHRRLYGLGGLRGNSGEILIIDGRPYASKVNAAGRNRIRMTYDIYASHLVYTHVRDWQAAELPDDSVVTKHSLGKYLEALAVKRGLDTSKPFPFMLTGTFHELDYHVSYLEKKNKSGNKKRPQTNYTLSDANVIILGFFSKKHQGIFTEPGSDVIMGFMTTTASKIGQIDQLTLKGSKVQLLLPE</sequence>
<dbReference type="Proteomes" id="UP000326570">
    <property type="component" value="Unassembled WGS sequence"/>
</dbReference>
<gene>
    <name evidence="1" type="ORF">F0P94_19210</name>
</gene>
<evidence type="ECO:0000313" key="1">
    <source>
        <dbReference type="EMBL" id="KAA9325038.1"/>
    </source>
</evidence>
<proteinExistence type="predicted"/>
<keyword evidence="2" id="KW-1185">Reference proteome</keyword>
<accession>A0A5N1II19</accession>
<dbReference type="AlphaFoldDB" id="A0A5N1II19"/>
<dbReference type="SUPFAM" id="SSF117856">
    <property type="entry name" value="AF0104/ALDC/Ptd012-like"/>
    <property type="match status" value="1"/>
</dbReference>